<dbReference type="InterPro" id="IPR007492">
    <property type="entry name" value="LytTR_DNA-bd_dom"/>
</dbReference>
<dbReference type="InterPro" id="IPR046947">
    <property type="entry name" value="LytR-like"/>
</dbReference>
<reference evidence="4 5" key="1">
    <citation type="submission" date="2019-07" db="EMBL/GenBank/DDBJ databases">
        <title>Qingshengfaniella alkalisoli gen. nov., sp. nov., isolated from saline soil.</title>
        <authorList>
            <person name="Xu L."/>
            <person name="Huang X.-X."/>
            <person name="Sun J.-Q."/>
        </authorList>
    </citation>
    <scope>NUCLEOTIDE SEQUENCE [LARGE SCALE GENOMIC DNA]</scope>
    <source>
        <strain evidence="4 5">DSM 27279</strain>
    </source>
</reference>
<gene>
    <name evidence="4" type="ORF">FOZ76_12530</name>
</gene>
<dbReference type="SMART" id="SM00448">
    <property type="entry name" value="REC"/>
    <property type="match status" value="1"/>
</dbReference>
<dbReference type="Gene3D" id="3.40.50.2300">
    <property type="match status" value="1"/>
</dbReference>
<feature type="domain" description="Response regulatory" evidence="2">
    <location>
        <begin position="9"/>
        <end position="128"/>
    </location>
</feature>
<dbReference type="RefSeq" id="WP_143948612.1">
    <property type="nucleotide sequence ID" value="NZ_BAABMB010000006.1"/>
</dbReference>
<dbReference type="AlphaFoldDB" id="A0A556AMM8"/>
<dbReference type="Proteomes" id="UP000318405">
    <property type="component" value="Unassembled WGS sequence"/>
</dbReference>
<organism evidence="4 5">
    <name type="scientific">Verticiella sediminum</name>
    <dbReference type="NCBI Taxonomy" id="1247510"/>
    <lineage>
        <taxon>Bacteria</taxon>
        <taxon>Pseudomonadati</taxon>
        <taxon>Pseudomonadota</taxon>
        <taxon>Betaproteobacteria</taxon>
        <taxon>Burkholderiales</taxon>
        <taxon>Alcaligenaceae</taxon>
        <taxon>Verticiella</taxon>
    </lineage>
</organism>
<protein>
    <submittedName>
        <fullName evidence="4">Response regulator transcription factor</fullName>
    </submittedName>
</protein>
<comment type="caution">
    <text evidence="4">The sequence shown here is derived from an EMBL/GenBank/DDBJ whole genome shotgun (WGS) entry which is preliminary data.</text>
</comment>
<sequence length="265" mass="29171">MNAPAARARGLIAEDEPLLAQALHAQLAQAWPELEILPHATDGYAALEELEARRPDVAFLDIRMPGLTGLEVARVVLEDWPEGTPAPLLVFVTAYDAHAVEAFELAAADYLLKPVTADRLRACVERLRGRLHAREGIDLAALAQRLSPLLAPAAAAQAPLRYLQAGTPQGVRMLRTDTLYYLRAADKYVIACGDEGEALLRTSLGALEAQLDPARFLRIHRNTIVNLDYVTQAERDARGQVRLHLRGSPETLVVSRLHQERFKAM</sequence>
<dbReference type="Pfam" id="PF04397">
    <property type="entry name" value="LytTR"/>
    <property type="match status" value="1"/>
</dbReference>
<evidence type="ECO:0000313" key="4">
    <source>
        <dbReference type="EMBL" id="TSH94138.1"/>
    </source>
</evidence>
<name>A0A556AMM8_9BURK</name>
<feature type="domain" description="HTH LytTR-type" evidence="3">
    <location>
        <begin position="173"/>
        <end position="265"/>
    </location>
</feature>
<evidence type="ECO:0000259" key="3">
    <source>
        <dbReference type="PROSITE" id="PS50930"/>
    </source>
</evidence>
<feature type="modified residue" description="4-aspartylphosphate" evidence="1">
    <location>
        <position position="61"/>
    </location>
</feature>
<dbReference type="PANTHER" id="PTHR37299">
    <property type="entry name" value="TRANSCRIPTIONAL REGULATOR-RELATED"/>
    <property type="match status" value="1"/>
</dbReference>
<accession>A0A556AMM8</accession>
<dbReference type="Gene3D" id="2.40.50.1020">
    <property type="entry name" value="LytTr DNA-binding domain"/>
    <property type="match status" value="1"/>
</dbReference>
<dbReference type="PROSITE" id="PS50930">
    <property type="entry name" value="HTH_LYTTR"/>
    <property type="match status" value="1"/>
</dbReference>
<keyword evidence="1" id="KW-0597">Phosphoprotein</keyword>
<dbReference type="GO" id="GO:0003677">
    <property type="term" value="F:DNA binding"/>
    <property type="evidence" value="ECO:0007669"/>
    <property type="project" value="InterPro"/>
</dbReference>
<dbReference type="OrthoDB" id="236568at2"/>
<dbReference type="Pfam" id="PF00072">
    <property type="entry name" value="Response_reg"/>
    <property type="match status" value="1"/>
</dbReference>
<evidence type="ECO:0000256" key="1">
    <source>
        <dbReference type="PROSITE-ProRule" id="PRU00169"/>
    </source>
</evidence>
<dbReference type="PROSITE" id="PS50110">
    <property type="entry name" value="RESPONSE_REGULATORY"/>
    <property type="match status" value="1"/>
</dbReference>
<dbReference type="SUPFAM" id="SSF52172">
    <property type="entry name" value="CheY-like"/>
    <property type="match status" value="1"/>
</dbReference>
<proteinExistence type="predicted"/>
<dbReference type="PANTHER" id="PTHR37299:SF1">
    <property type="entry name" value="STAGE 0 SPORULATION PROTEIN A HOMOLOG"/>
    <property type="match status" value="1"/>
</dbReference>
<dbReference type="SMART" id="SM00850">
    <property type="entry name" value="LytTR"/>
    <property type="match status" value="1"/>
</dbReference>
<dbReference type="InterPro" id="IPR011006">
    <property type="entry name" value="CheY-like_superfamily"/>
</dbReference>
<evidence type="ECO:0000313" key="5">
    <source>
        <dbReference type="Proteomes" id="UP000318405"/>
    </source>
</evidence>
<dbReference type="EMBL" id="VLTJ01000025">
    <property type="protein sequence ID" value="TSH94138.1"/>
    <property type="molecule type" value="Genomic_DNA"/>
</dbReference>
<dbReference type="InterPro" id="IPR001789">
    <property type="entry name" value="Sig_transdc_resp-reg_receiver"/>
</dbReference>
<evidence type="ECO:0000259" key="2">
    <source>
        <dbReference type="PROSITE" id="PS50110"/>
    </source>
</evidence>
<keyword evidence="5" id="KW-1185">Reference proteome</keyword>
<dbReference type="GO" id="GO:0000156">
    <property type="term" value="F:phosphorelay response regulator activity"/>
    <property type="evidence" value="ECO:0007669"/>
    <property type="project" value="InterPro"/>
</dbReference>